<feature type="compositionally biased region" description="Low complexity" evidence="1">
    <location>
        <begin position="14"/>
        <end position="24"/>
    </location>
</feature>
<comment type="caution">
    <text evidence="2">The sequence shown here is derived from an EMBL/GenBank/DDBJ whole genome shotgun (WGS) entry which is preliminary data.</text>
</comment>
<dbReference type="OrthoDB" id="1149873at2"/>
<reference evidence="2 3" key="1">
    <citation type="submission" date="2018-11" db="EMBL/GenBank/DDBJ databases">
        <title>Genomes From Bacteria Associated with the Canine Oral Cavity: a Test Case for Automated Genome-Based Taxonomic Assignment.</title>
        <authorList>
            <person name="Coil D.A."/>
            <person name="Jospin G."/>
            <person name="Darling A.E."/>
            <person name="Wallis C."/>
            <person name="Davis I.J."/>
            <person name="Harris S."/>
            <person name="Eisen J.A."/>
            <person name="Holcombe L.J."/>
            <person name="O'Flynn C."/>
        </authorList>
    </citation>
    <scope>NUCLEOTIDE SEQUENCE [LARGE SCALE GENOMIC DNA]</scope>
    <source>
        <strain evidence="2 3">OH5050</strain>
    </source>
</reference>
<sequence>MGESLIERMRRRAQQQGQASTASSIQYARDELGAVVRTCPGCGAGRQEPYDLAECVYCGYVFVTAGRQEDDPGQSYRY</sequence>
<organism evidence="2 3">
    <name type="scientific">Actinomyces bowdenii</name>
    <dbReference type="NCBI Taxonomy" id="131109"/>
    <lineage>
        <taxon>Bacteria</taxon>
        <taxon>Bacillati</taxon>
        <taxon>Actinomycetota</taxon>
        <taxon>Actinomycetes</taxon>
        <taxon>Actinomycetales</taxon>
        <taxon>Actinomycetaceae</taxon>
        <taxon>Actinomyces</taxon>
    </lineage>
</organism>
<keyword evidence="3" id="KW-1185">Reference proteome</keyword>
<dbReference type="RefSeq" id="WP_124933969.1">
    <property type="nucleotide sequence ID" value="NZ_JAGFOU010000001.1"/>
</dbReference>
<accession>A0A3P1V4H5</accession>
<name>A0A3P1V4H5_9ACTO</name>
<feature type="region of interest" description="Disordered" evidence="1">
    <location>
        <begin position="1"/>
        <end position="24"/>
    </location>
</feature>
<dbReference type="Proteomes" id="UP000271272">
    <property type="component" value="Unassembled WGS sequence"/>
</dbReference>
<gene>
    <name evidence="2" type="ORF">EII10_07920</name>
</gene>
<evidence type="ECO:0000313" key="2">
    <source>
        <dbReference type="EMBL" id="RRD29011.1"/>
    </source>
</evidence>
<evidence type="ECO:0000256" key="1">
    <source>
        <dbReference type="SAM" id="MobiDB-lite"/>
    </source>
</evidence>
<protein>
    <submittedName>
        <fullName evidence="2">Uncharacterized protein</fullName>
    </submittedName>
</protein>
<dbReference type="AlphaFoldDB" id="A0A3P1V4H5"/>
<proteinExistence type="predicted"/>
<dbReference type="EMBL" id="RQZC01000012">
    <property type="protein sequence ID" value="RRD29011.1"/>
    <property type="molecule type" value="Genomic_DNA"/>
</dbReference>
<evidence type="ECO:0000313" key="3">
    <source>
        <dbReference type="Proteomes" id="UP000271272"/>
    </source>
</evidence>